<gene>
    <name evidence="1" type="ORF">MENTE1834_LOCUS16965</name>
</gene>
<accession>A0ACB0YUY5</accession>
<organism evidence="1 2">
    <name type="scientific">Meloidogyne enterolobii</name>
    <name type="common">Root-knot nematode worm</name>
    <name type="synonym">Meloidogyne mayaguensis</name>
    <dbReference type="NCBI Taxonomy" id="390850"/>
    <lineage>
        <taxon>Eukaryota</taxon>
        <taxon>Metazoa</taxon>
        <taxon>Ecdysozoa</taxon>
        <taxon>Nematoda</taxon>
        <taxon>Chromadorea</taxon>
        <taxon>Rhabditida</taxon>
        <taxon>Tylenchina</taxon>
        <taxon>Tylenchomorpha</taxon>
        <taxon>Tylenchoidea</taxon>
        <taxon>Meloidogynidae</taxon>
        <taxon>Meloidogyninae</taxon>
        <taxon>Meloidogyne</taxon>
    </lineage>
</organism>
<dbReference type="EMBL" id="CAVMJV010000019">
    <property type="protein sequence ID" value="CAK5064205.1"/>
    <property type="molecule type" value="Genomic_DNA"/>
</dbReference>
<sequence>MKVKERDKQITTKCLNKQKRERKGGKKNNTKNCESISSVRRMRSKNRKENWRKQQPVSLVVKEKGKESEGFPLQRGLWCLNIGARQKQPYIYKSAWVGVTNERGLKKGKKIK</sequence>
<protein>
    <submittedName>
        <fullName evidence="1">Uncharacterized protein</fullName>
    </submittedName>
</protein>
<proteinExistence type="predicted"/>
<comment type="caution">
    <text evidence="1">The sequence shown here is derived from an EMBL/GenBank/DDBJ whole genome shotgun (WGS) entry which is preliminary data.</text>
</comment>
<reference evidence="1" key="1">
    <citation type="submission" date="2023-11" db="EMBL/GenBank/DDBJ databases">
        <authorList>
            <person name="Poullet M."/>
        </authorList>
    </citation>
    <scope>NUCLEOTIDE SEQUENCE</scope>
    <source>
        <strain evidence="1">E1834</strain>
    </source>
</reference>
<evidence type="ECO:0000313" key="1">
    <source>
        <dbReference type="EMBL" id="CAK5064205.1"/>
    </source>
</evidence>
<evidence type="ECO:0000313" key="2">
    <source>
        <dbReference type="Proteomes" id="UP001497535"/>
    </source>
</evidence>
<keyword evidence="2" id="KW-1185">Reference proteome</keyword>
<name>A0ACB0YUY5_MELEN</name>
<dbReference type="Proteomes" id="UP001497535">
    <property type="component" value="Unassembled WGS sequence"/>
</dbReference>